<organism evidence="1 2">
    <name type="scientific">Hymenobacter endophyticus</name>
    <dbReference type="NCBI Taxonomy" id="3076335"/>
    <lineage>
        <taxon>Bacteria</taxon>
        <taxon>Pseudomonadati</taxon>
        <taxon>Bacteroidota</taxon>
        <taxon>Cytophagia</taxon>
        <taxon>Cytophagales</taxon>
        <taxon>Hymenobacteraceae</taxon>
        <taxon>Hymenobacter</taxon>
    </lineage>
</organism>
<dbReference type="EMBL" id="JAWDJT010000003">
    <property type="protein sequence ID" value="MDU0370302.1"/>
    <property type="molecule type" value="Genomic_DNA"/>
</dbReference>
<reference evidence="1 2" key="1">
    <citation type="submission" date="2023-10" db="EMBL/GenBank/DDBJ databases">
        <title>Hymenobacter endophyticus sp. nov., an isolate from the leaf tissues of wheat.</title>
        <authorList>
            <person name="Dai Y."/>
        </authorList>
    </citation>
    <scope>NUCLEOTIDE SEQUENCE [LARGE SCALE GENOMIC DNA]</scope>
    <source>
        <strain evidence="1 2">ZK17L-C2</strain>
    </source>
</reference>
<name>A0ABU3TG19_9BACT</name>
<dbReference type="RefSeq" id="WP_315997780.1">
    <property type="nucleotide sequence ID" value="NZ_JAWDJT010000003.1"/>
</dbReference>
<gene>
    <name evidence="1" type="ORF">ROI90_07850</name>
</gene>
<comment type="caution">
    <text evidence="1">The sequence shown here is derived from an EMBL/GenBank/DDBJ whole genome shotgun (WGS) entry which is preliminary data.</text>
</comment>
<sequence>MKQPKKRWDWTPRQRGRTRLYSSWTYHLYQPGKAFIRLLWARHRSQTRTALAQLRQGAEETEVHFPYHHKNNGHWLCD</sequence>
<keyword evidence="2" id="KW-1185">Reference proteome</keyword>
<dbReference type="Proteomes" id="UP001250698">
    <property type="component" value="Unassembled WGS sequence"/>
</dbReference>
<evidence type="ECO:0000313" key="2">
    <source>
        <dbReference type="Proteomes" id="UP001250698"/>
    </source>
</evidence>
<protein>
    <submittedName>
        <fullName evidence="1">Uncharacterized protein</fullName>
    </submittedName>
</protein>
<accession>A0ABU3TG19</accession>
<evidence type="ECO:0000313" key="1">
    <source>
        <dbReference type="EMBL" id="MDU0370302.1"/>
    </source>
</evidence>
<proteinExistence type="predicted"/>